<gene>
    <name evidence="1" type="ORF">KY084_05220</name>
</gene>
<keyword evidence="2" id="KW-1185">Reference proteome</keyword>
<organism evidence="1 2">
    <name type="scientific">Stakelama flava</name>
    <dbReference type="NCBI Taxonomy" id="2860338"/>
    <lineage>
        <taxon>Bacteria</taxon>
        <taxon>Pseudomonadati</taxon>
        <taxon>Pseudomonadota</taxon>
        <taxon>Alphaproteobacteria</taxon>
        <taxon>Sphingomonadales</taxon>
        <taxon>Sphingomonadaceae</taxon>
        <taxon>Stakelama</taxon>
    </lineage>
</organism>
<dbReference type="RefSeq" id="WP_219237366.1">
    <property type="nucleotide sequence ID" value="NZ_JAHWZX010000003.1"/>
</dbReference>
<protein>
    <recommendedName>
        <fullName evidence="3">Tetratricopeptide repeat protein</fullName>
    </recommendedName>
</protein>
<evidence type="ECO:0008006" key="3">
    <source>
        <dbReference type="Google" id="ProtNLM"/>
    </source>
</evidence>
<dbReference type="Proteomes" id="UP001197214">
    <property type="component" value="Unassembled WGS sequence"/>
</dbReference>
<reference evidence="1 2" key="1">
    <citation type="submission" date="2021-07" db="EMBL/GenBank/DDBJ databases">
        <title>Stakelama flava sp. nov., a novel endophytic bacterium isolated from branch of Kandelia candel.</title>
        <authorList>
            <person name="Tuo L."/>
        </authorList>
    </citation>
    <scope>NUCLEOTIDE SEQUENCE [LARGE SCALE GENOMIC DNA]</scope>
    <source>
        <strain evidence="1 2">CBK3Z-3</strain>
    </source>
</reference>
<evidence type="ECO:0000313" key="2">
    <source>
        <dbReference type="Proteomes" id="UP001197214"/>
    </source>
</evidence>
<dbReference type="EMBL" id="JAHWZX010000003">
    <property type="protein sequence ID" value="MBW4330271.1"/>
    <property type="molecule type" value="Genomic_DNA"/>
</dbReference>
<sequence length="406" mass="43931">MTNMPSLSLHHAKIIILAVASLWAAWFTATATAGLVFSKDHPELALRLAPGNAEANGNRARDLLATGLPTPNWNDISVYGRKALMRSPANVDAVTVLAAENDAQGHKGLAQLLFKQADHMSRHDTLTQLYLIELAVSKNNIEGALHHYNAALSHSRSVAPLLLPTLVTASADPTIAKPLAELLKKKPIWRMAFARTMVETKADPAASFPILLDSLQLNPANMMERPILSAAISRLIDAGHGKIAYHVYHGFYDSSPALPALIRNGAFENSDGLPPFDWQLLDANGVTGTIQKDGNHNALFVYTEDSAAGLAAEQRLLLQPGEYRLNVQFDTSGDEGGDISVVLRCSVQADALIELRARPHTQTESHSGSFTIPKECADQRIQVIANPVDRFTSQSQVNKITINPAS</sequence>
<comment type="caution">
    <text evidence="1">The sequence shown here is derived from an EMBL/GenBank/DDBJ whole genome shotgun (WGS) entry which is preliminary data.</text>
</comment>
<name>A0ABS6XLK7_9SPHN</name>
<proteinExistence type="predicted"/>
<accession>A0ABS6XLK7</accession>
<evidence type="ECO:0000313" key="1">
    <source>
        <dbReference type="EMBL" id="MBW4330271.1"/>
    </source>
</evidence>